<organism evidence="1">
    <name type="scientific">Pontimicrobium sp. SW4</name>
    <dbReference type="NCBI Taxonomy" id="3153519"/>
    <lineage>
        <taxon>Bacteria</taxon>
        <taxon>Pseudomonadati</taxon>
        <taxon>Bacteroidota</taxon>
        <taxon>Flavobacteriia</taxon>
        <taxon>Flavobacteriales</taxon>
        <taxon>Flavobacteriaceae</taxon>
        <taxon>Pontimicrobium</taxon>
    </lineage>
</organism>
<dbReference type="AlphaFoldDB" id="A0AAU7BUC5"/>
<proteinExistence type="predicted"/>
<sequence length="193" mass="22817">MKKIITISLFLFSLVGFSQEKQDLAVFETDSTWIKEIIEFPIGFAQEIKYEGFEDLRFPQGWSKEDSPNFWSYVWAWSIIDTEEVTTNDLEKNIQYYFDGLLGLDFYKIDDKPLRKTNAVFIKKNKSQFVGKVKTHDTRYTKKPMTLNVTVETSFCEQENKTIIHFRFSPKPFDNPVWDTLAEVKLKKDFCEN</sequence>
<accession>A0AAU7BUC5</accession>
<name>A0AAU7BUC5_9FLAO</name>
<dbReference type="EMBL" id="CP157199">
    <property type="protein sequence ID" value="XBG61597.1"/>
    <property type="molecule type" value="Genomic_DNA"/>
</dbReference>
<dbReference type="RefSeq" id="WP_347924252.1">
    <property type="nucleotide sequence ID" value="NZ_CP157199.1"/>
</dbReference>
<gene>
    <name evidence="1" type="ORF">ABGB03_01515</name>
</gene>
<evidence type="ECO:0000313" key="1">
    <source>
        <dbReference type="EMBL" id="XBG61597.1"/>
    </source>
</evidence>
<reference evidence="1" key="1">
    <citation type="submission" date="2024-05" db="EMBL/GenBank/DDBJ databases">
        <title>Pontimicrobium maritimus sp. nov., isolated form sea water.</title>
        <authorList>
            <person name="Muhammad N."/>
            <person name="Vuong T.Q."/>
            <person name="Han H.L."/>
            <person name="Kim S.-G."/>
        </authorList>
    </citation>
    <scope>NUCLEOTIDE SEQUENCE</scope>
    <source>
        <strain evidence="1">SW4</strain>
    </source>
</reference>
<protein>
    <submittedName>
        <fullName evidence="1">Uncharacterized protein</fullName>
    </submittedName>
</protein>